<dbReference type="EMBL" id="CP134184">
    <property type="protein sequence ID" value="WPA95583.1"/>
    <property type="molecule type" value="Genomic_DNA"/>
</dbReference>
<protein>
    <recommendedName>
        <fullName evidence="1">Tautomerase cis-CaaD-like domain-containing protein</fullName>
    </recommendedName>
</protein>
<dbReference type="EMBL" id="LKMD01000100">
    <property type="protein sequence ID" value="PIB01495.1"/>
    <property type="molecule type" value="Genomic_DNA"/>
</dbReference>
<dbReference type="Pfam" id="PF14832">
    <property type="entry name" value="Tautomerase_3"/>
    <property type="match status" value="1"/>
</dbReference>
<organism evidence="2 4">
    <name type="scientific">Cercospora beticola</name>
    <name type="common">Sugarbeet leaf spot fungus</name>
    <dbReference type="NCBI Taxonomy" id="122368"/>
    <lineage>
        <taxon>Eukaryota</taxon>
        <taxon>Fungi</taxon>
        <taxon>Dikarya</taxon>
        <taxon>Ascomycota</taxon>
        <taxon>Pezizomycotina</taxon>
        <taxon>Dothideomycetes</taxon>
        <taxon>Dothideomycetidae</taxon>
        <taxon>Mycosphaerellales</taxon>
        <taxon>Mycosphaerellaceae</taxon>
        <taxon>Cercospora</taxon>
    </lineage>
</organism>
<evidence type="ECO:0000313" key="2">
    <source>
        <dbReference type="EMBL" id="PIB01495.1"/>
    </source>
</evidence>
<dbReference type="OrthoDB" id="2129288at2759"/>
<reference evidence="3 5" key="2">
    <citation type="submission" date="2023-09" db="EMBL/GenBank/DDBJ databases">
        <title>Complete-Gapless Cercospora beticola genome.</title>
        <authorList>
            <person name="Wyatt N.A."/>
            <person name="Spanner R.E."/>
            <person name="Bolton M.D."/>
        </authorList>
    </citation>
    <scope>NUCLEOTIDE SEQUENCE [LARGE SCALE GENOMIC DNA]</scope>
    <source>
        <strain evidence="3">Cb09-40</strain>
    </source>
</reference>
<reference evidence="2 4" key="1">
    <citation type="submission" date="2015-10" db="EMBL/GenBank/DDBJ databases">
        <title>The cercosporin biosynthetic gene cluster was horizontally transferred to several fungal lineages and shown to be expanded in Cercospora beticola based on microsynteny with recipient genomes.</title>
        <authorList>
            <person name="De Jonge R."/>
            <person name="Ebert M.K."/>
            <person name="Suttle J.C."/>
            <person name="Jurick Ii W.M."/>
            <person name="Secor G.A."/>
            <person name="Thomma B.P."/>
            <person name="Van De Peer Y."/>
            <person name="Bolton M.D."/>
        </authorList>
    </citation>
    <scope>NUCLEOTIDE SEQUENCE [LARGE SCALE GENOMIC DNA]</scope>
    <source>
        <strain evidence="2 4">09-40</strain>
    </source>
</reference>
<evidence type="ECO:0000313" key="4">
    <source>
        <dbReference type="Proteomes" id="UP000230605"/>
    </source>
</evidence>
<gene>
    <name evidence="2" type="ORF">CB0940_00180</name>
    <name evidence="3" type="ORF">RHO25_000185</name>
</gene>
<dbReference type="Proteomes" id="UP001302367">
    <property type="component" value="Chromosome 1"/>
</dbReference>
<evidence type="ECO:0000313" key="5">
    <source>
        <dbReference type="Proteomes" id="UP001302367"/>
    </source>
</evidence>
<feature type="domain" description="Tautomerase cis-CaaD-like" evidence="1">
    <location>
        <begin position="1"/>
        <end position="139"/>
    </location>
</feature>
<keyword evidence="5" id="KW-1185">Reference proteome</keyword>
<dbReference type="InterPro" id="IPR014347">
    <property type="entry name" value="Tautomerase/MIF_sf"/>
</dbReference>
<accession>A0A2G5I9M4</accession>
<name>A0A2G5I9M4_CERBT</name>
<sequence length="161" mass="18687">MPIWKIFHSPGIFEDPAERQELAKSITDYYVVVGLPAYYVNVQFWPLPSDRYFTGANPVSKTVFVEIIHVARRLDPTNKQMATRMKNRMDKILKPYTIDRGIHLEYAIAEGAAELWRINGVDPPESFGPDEREQAAHNKKLLDEMRKNFDYDKSSVTRSRL</sequence>
<evidence type="ECO:0000313" key="3">
    <source>
        <dbReference type="EMBL" id="WPA95583.1"/>
    </source>
</evidence>
<dbReference type="Gene3D" id="3.30.429.10">
    <property type="entry name" value="Macrophage Migration Inhibitory Factor"/>
    <property type="match status" value="1"/>
</dbReference>
<dbReference type="InterPro" id="IPR028116">
    <property type="entry name" value="Cis-CaaD-like"/>
</dbReference>
<evidence type="ECO:0000259" key="1">
    <source>
        <dbReference type="Pfam" id="PF14832"/>
    </source>
</evidence>
<dbReference type="AlphaFoldDB" id="A0A2G5I9M4"/>
<dbReference type="Proteomes" id="UP000230605">
    <property type="component" value="Chromosome 1"/>
</dbReference>
<proteinExistence type="predicted"/>